<reference evidence="1" key="1">
    <citation type="submission" date="2014-09" db="EMBL/GenBank/DDBJ databases">
        <authorList>
            <person name="Magalhaes I.L.F."/>
            <person name="Oliveira U."/>
            <person name="Santos F.R."/>
            <person name="Vidigal T.H.D.A."/>
            <person name="Brescovit A.D."/>
            <person name="Santos A.J."/>
        </authorList>
    </citation>
    <scope>NUCLEOTIDE SEQUENCE</scope>
    <source>
        <tissue evidence="1">Shoot tissue taken approximately 20 cm above the soil surface</tissue>
    </source>
</reference>
<dbReference type="EMBL" id="GBRH01191954">
    <property type="protein sequence ID" value="JAE05942.1"/>
    <property type="molecule type" value="Transcribed_RNA"/>
</dbReference>
<reference evidence="1" key="2">
    <citation type="journal article" date="2015" name="Data Brief">
        <title>Shoot transcriptome of the giant reed, Arundo donax.</title>
        <authorList>
            <person name="Barrero R.A."/>
            <person name="Guerrero F.D."/>
            <person name="Moolhuijzen P."/>
            <person name="Goolsby J.A."/>
            <person name="Tidwell J."/>
            <person name="Bellgard S.E."/>
            <person name="Bellgard M.I."/>
        </authorList>
    </citation>
    <scope>NUCLEOTIDE SEQUENCE</scope>
    <source>
        <tissue evidence="1">Shoot tissue taken approximately 20 cm above the soil surface</tissue>
    </source>
</reference>
<dbReference type="AlphaFoldDB" id="A0A0A9TVY0"/>
<name>A0A0A9TVY0_ARUDO</name>
<sequence>MINLQWLGASRTSSVLSVFFVQILAVELYDHCIYLVFFPSKLFSPDTINSEFHIQVVMPKPKSVIFMWLSDFHCLLNLCWLICILFPNVIHVLEMSQLMVSIF</sequence>
<accession>A0A0A9TVY0</accession>
<protein>
    <submittedName>
        <fullName evidence="1">Uncharacterized protein</fullName>
    </submittedName>
</protein>
<evidence type="ECO:0000313" key="1">
    <source>
        <dbReference type="EMBL" id="JAE05942.1"/>
    </source>
</evidence>
<organism evidence="1">
    <name type="scientific">Arundo donax</name>
    <name type="common">Giant reed</name>
    <name type="synonym">Donax arundinaceus</name>
    <dbReference type="NCBI Taxonomy" id="35708"/>
    <lineage>
        <taxon>Eukaryota</taxon>
        <taxon>Viridiplantae</taxon>
        <taxon>Streptophyta</taxon>
        <taxon>Embryophyta</taxon>
        <taxon>Tracheophyta</taxon>
        <taxon>Spermatophyta</taxon>
        <taxon>Magnoliopsida</taxon>
        <taxon>Liliopsida</taxon>
        <taxon>Poales</taxon>
        <taxon>Poaceae</taxon>
        <taxon>PACMAD clade</taxon>
        <taxon>Arundinoideae</taxon>
        <taxon>Arundineae</taxon>
        <taxon>Arundo</taxon>
    </lineage>
</organism>
<proteinExistence type="predicted"/>